<dbReference type="GeneID" id="3854771"/>
<evidence type="ECO:0000256" key="6">
    <source>
        <dbReference type="ARBA" id="ARBA00046520"/>
    </source>
</evidence>
<evidence type="ECO:0000256" key="4">
    <source>
        <dbReference type="ARBA" id="ARBA00045120"/>
    </source>
</evidence>
<dbReference type="InterPro" id="IPR002840">
    <property type="entry name" value="PMDh-S-like_dom"/>
</dbReference>
<name>A0A328QAH5_9EURY</name>
<dbReference type="InterPro" id="IPR020794">
    <property type="entry name" value="PMDh_S"/>
</dbReference>
<keyword evidence="2 7" id="KW-0414">Isoprene biosynthesis</keyword>
<dbReference type="AlphaFoldDB" id="A0A328QAH5"/>
<dbReference type="GO" id="GO:0016836">
    <property type="term" value="F:hydro-lyase activity"/>
    <property type="evidence" value="ECO:0007669"/>
    <property type="project" value="UniProtKB-UniRule"/>
</dbReference>
<comment type="catalytic activity">
    <reaction evidence="4">
        <text>(R)-5-phosphomevalonate = (2E)-3-methyl-5-phosphooxypent-2-enoate + H2O</text>
        <dbReference type="Rhea" id="RHEA:78975"/>
        <dbReference type="ChEBI" id="CHEBI:15377"/>
        <dbReference type="ChEBI" id="CHEBI:58146"/>
        <dbReference type="ChEBI" id="CHEBI:229665"/>
        <dbReference type="EC" id="4.2.1.182"/>
    </reaction>
    <physiologicalReaction direction="left-to-right" evidence="4">
        <dbReference type="Rhea" id="RHEA:78976"/>
    </physiologicalReaction>
</comment>
<sequence>MSSNIKCRIISKGKDSGNALVTKDPISFLGGVDPKTGIVIDKKHELYNECITDKILVIPSGKGSTVGSYVIYQMAKNNTAPRAIICQKAEPIIAIGAIISKIPMVDNPDVDIINTINTNDEITVDADNSTIVIN</sequence>
<dbReference type="SUPFAM" id="SSF52016">
    <property type="entry name" value="LeuD/IlvD-like"/>
    <property type="match status" value="1"/>
</dbReference>
<gene>
    <name evidence="9" type="ORF">CA615_01145</name>
</gene>
<dbReference type="HAMAP" id="MF_00078">
    <property type="entry name" value="PMDh_S"/>
    <property type="match status" value="1"/>
</dbReference>
<dbReference type="EC" id="4.2.1.182" evidence="7"/>
<dbReference type="PIRSF" id="PIRSF004966">
    <property type="entry name" value="UCP004966"/>
    <property type="match status" value="1"/>
</dbReference>
<feature type="active site" description="Proton acceptor" evidence="7">
    <location>
        <position position="64"/>
    </location>
</feature>
<protein>
    <recommendedName>
        <fullName evidence="7">Phosphomevalonate dehydratase small subunit</fullName>
        <shortName evidence="7">PMDh small subunit</shortName>
        <shortName evidence="7">PMDh-S</shortName>
        <ecNumber evidence="7">4.2.1.182</ecNumber>
    </recommendedName>
</protein>
<evidence type="ECO:0000313" key="10">
    <source>
        <dbReference type="Proteomes" id="UP000248557"/>
    </source>
</evidence>
<dbReference type="NCBIfam" id="NF003046">
    <property type="entry name" value="PRK03955.1"/>
    <property type="match status" value="1"/>
</dbReference>
<evidence type="ECO:0000256" key="7">
    <source>
        <dbReference type="HAMAP-Rule" id="MF_00078"/>
    </source>
</evidence>
<evidence type="ECO:0000256" key="2">
    <source>
        <dbReference type="ARBA" id="ARBA00023229"/>
    </source>
</evidence>
<comment type="function">
    <text evidence="5 7">Component of a hydro-lyase that catalyzes the dehydration of mevalonate 5-phosphate (MVA5P) to form trans-anhydromevalonate 5-phosphate (tAHMP). Involved in the archaeal mevalonate (MVA) pathway, which provides fundamental precursors for isoprenoid biosynthesis, such as isopentenyl diphosphate (IPP) and dimethylallyl diphosphate (DMAPP).</text>
</comment>
<keyword evidence="3 7" id="KW-0456">Lyase</keyword>
<evidence type="ECO:0000256" key="5">
    <source>
        <dbReference type="ARBA" id="ARBA00045299"/>
    </source>
</evidence>
<dbReference type="PANTHER" id="PTHR36577:SF3">
    <property type="entry name" value="DUF521 DOMAIN PROTEIN (AFU_ORTHOLOGUE AFUA_6G00490)"/>
    <property type="match status" value="1"/>
</dbReference>
<evidence type="ECO:0000313" key="9">
    <source>
        <dbReference type="EMBL" id="RAP03658.1"/>
    </source>
</evidence>
<comment type="caution">
    <text evidence="9">The sequence shown here is derived from an EMBL/GenBank/DDBJ whole genome shotgun (WGS) entry which is preliminary data.</text>
</comment>
<dbReference type="OMA" id="CEPIVAT"/>
<dbReference type="PANTHER" id="PTHR36577">
    <property type="entry name" value="DUF521 DOMAIN PROTEIN (AFU_ORTHOLOGUE AFUA_6G00490)"/>
    <property type="match status" value="1"/>
</dbReference>
<dbReference type="CDD" id="cd01356">
    <property type="entry name" value="AcnX_swivel"/>
    <property type="match status" value="1"/>
</dbReference>
<comment type="subunit">
    <text evidence="6 7">Heterodimer composed of a large subunit (PMDh-L) and a small subunit (PMDh-S).</text>
</comment>
<comment type="pathway">
    <text evidence="1 7">Isoprenoid biosynthesis; isopentenyl diphosphate biosynthesis via mevalonate pathway.</text>
</comment>
<evidence type="ECO:0000256" key="3">
    <source>
        <dbReference type="ARBA" id="ARBA00023239"/>
    </source>
</evidence>
<dbReference type="Pfam" id="PF01989">
    <property type="entry name" value="AcnX_swivel_put"/>
    <property type="match status" value="1"/>
</dbReference>
<reference evidence="9 10" key="1">
    <citation type="submission" date="2017-05" db="EMBL/GenBank/DDBJ databases">
        <title>Host range expansion of the Methanosphaera genus to humans and monogastric animals involves recent and extensive reduction in genome content.</title>
        <authorList>
            <person name="Hoedt E.C."/>
            <person name="Volmer J.G."/>
            <person name="Parks D.H."/>
            <person name="Rosewarne C.P."/>
            <person name="Denman S.E."/>
            <person name="Mcsweeney C.S."/>
            <person name="O Cuiv P."/>
            <person name="Hugenholtz P."/>
            <person name="Tyson G.W."/>
            <person name="Morrison M."/>
        </authorList>
    </citation>
    <scope>NUCLEOTIDE SEQUENCE [LARGE SCALE GENOMIC DNA]</scope>
    <source>
        <strain evidence="9 10">PA5</strain>
    </source>
</reference>
<evidence type="ECO:0000259" key="8">
    <source>
        <dbReference type="Pfam" id="PF01989"/>
    </source>
</evidence>
<proteinExistence type="inferred from homology"/>
<organism evidence="9 10">
    <name type="scientific">Methanosphaera stadtmanae</name>
    <dbReference type="NCBI Taxonomy" id="2317"/>
    <lineage>
        <taxon>Archaea</taxon>
        <taxon>Methanobacteriati</taxon>
        <taxon>Methanobacteriota</taxon>
        <taxon>Methanomada group</taxon>
        <taxon>Methanobacteria</taxon>
        <taxon>Methanobacteriales</taxon>
        <taxon>Methanobacteriaceae</taxon>
        <taxon>Methanosphaera</taxon>
    </lineage>
</organism>
<dbReference type="Gene3D" id="3.50.30.10">
    <property type="entry name" value="Phosphohistidine domain"/>
    <property type="match status" value="1"/>
</dbReference>
<feature type="domain" description="Phosphomevalonate dehydratase small subunit-like" evidence="8">
    <location>
        <begin position="26"/>
        <end position="105"/>
    </location>
</feature>
<dbReference type="GO" id="GO:0019287">
    <property type="term" value="P:isopentenyl diphosphate biosynthetic process, mevalonate pathway"/>
    <property type="evidence" value="ECO:0007669"/>
    <property type="project" value="UniProtKB-UniRule"/>
</dbReference>
<evidence type="ECO:0000256" key="1">
    <source>
        <dbReference type="ARBA" id="ARBA00005092"/>
    </source>
</evidence>
<accession>A0A328QAH5</accession>
<dbReference type="RefSeq" id="WP_011405841.1">
    <property type="nucleotide sequence ID" value="NZ_CATZNA010000115.1"/>
</dbReference>
<dbReference type="EMBL" id="NGJK01000014">
    <property type="protein sequence ID" value="RAP03658.1"/>
    <property type="molecule type" value="Genomic_DNA"/>
</dbReference>
<comment type="similarity">
    <text evidence="7">Belongs to the AcnX type II small subunit family.</text>
</comment>
<dbReference type="Proteomes" id="UP000248557">
    <property type="component" value="Unassembled WGS sequence"/>
</dbReference>
<dbReference type="InterPro" id="IPR012016">
    <property type="entry name" value="PMDh-S-like"/>
</dbReference>